<dbReference type="AlphaFoldDB" id="A0A5Q3QBW2"/>
<name>A0A5Q3QBW2_9PSEU</name>
<evidence type="ECO:0000256" key="3">
    <source>
        <dbReference type="SAM" id="SignalP"/>
    </source>
</evidence>
<gene>
    <name evidence="4" type="ORF">GIY23_19200</name>
</gene>
<feature type="chain" id="PRO_5039391723" description="LPXTG cell wall anchor domain-containing protein" evidence="3">
    <location>
        <begin position="24"/>
        <end position="104"/>
    </location>
</feature>
<dbReference type="Proteomes" id="UP000371041">
    <property type="component" value="Chromosome"/>
</dbReference>
<feature type="signal peptide" evidence="3">
    <location>
        <begin position="1"/>
        <end position="23"/>
    </location>
</feature>
<keyword evidence="2" id="KW-0812">Transmembrane</keyword>
<keyword evidence="3" id="KW-0732">Signal</keyword>
<proteinExistence type="predicted"/>
<feature type="region of interest" description="Disordered" evidence="1">
    <location>
        <begin position="40"/>
        <end position="68"/>
    </location>
</feature>
<accession>A0A5Q3QBW2</accession>
<dbReference type="RefSeq" id="WP_154077936.1">
    <property type="nucleotide sequence ID" value="NZ_CP045929.1"/>
</dbReference>
<reference evidence="5" key="1">
    <citation type="submission" date="2019-11" db="EMBL/GenBank/DDBJ databases">
        <title>The complete genome sequence of Saccharopolyspora sp. E2A.</title>
        <authorList>
            <person name="Zhang G."/>
        </authorList>
    </citation>
    <scope>NUCLEOTIDE SEQUENCE [LARGE SCALE GENOMIC DNA]</scope>
    <source>
        <strain evidence="5">E2A</strain>
    </source>
</reference>
<sequence length="104" mass="11108">MRRTVSTVTALAAACFLLVGPQAEQPEAVAEPVVSRVVVAQQPPPEPGPEPAPEVDLPKDDAPEMPSQDRLTVGIVGLVLIALVLLTRRLRGKPTFFVKFSGKK</sequence>
<protein>
    <recommendedName>
        <fullName evidence="6">LPXTG cell wall anchor domain-containing protein</fullName>
    </recommendedName>
</protein>
<keyword evidence="2" id="KW-0472">Membrane</keyword>
<organism evidence="4 5">
    <name type="scientific">Allosaccharopolyspora coralli</name>
    <dbReference type="NCBI Taxonomy" id="2665642"/>
    <lineage>
        <taxon>Bacteria</taxon>
        <taxon>Bacillati</taxon>
        <taxon>Actinomycetota</taxon>
        <taxon>Actinomycetes</taxon>
        <taxon>Pseudonocardiales</taxon>
        <taxon>Pseudonocardiaceae</taxon>
        <taxon>Allosaccharopolyspora</taxon>
    </lineage>
</organism>
<evidence type="ECO:0000256" key="2">
    <source>
        <dbReference type="SAM" id="Phobius"/>
    </source>
</evidence>
<dbReference type="EMBL" id="CP045929">
    <property type="protein sequence ID" value="QGK71360.1"/>
    <property type="molecule type" value="Genomic_DNA"/>
</dbReference>
<keyword evidence="5" id="KW-1185">Reference proteome</keyword>
<evidence type="ECO:0000313" key="4">
    <source>
        <dbReference type="EMBL" id="QGK71360.1"/>
    </source>
</evidence>
<feature type="transmembrane region" description="Helical" evidence="2">
    <location>
        <begin position="71"/>
        <end position="87"/>
    </location>
</feature>
<evidence type="ECO:0000256" key="1">
    <source>
        <dbReference type="SAM" id="MobiDB-lite"/>
    </source>
</evidence>
<dbReference type="PROSITE" id="PS51257">
    <property type="entry name" value="PROKAR_LIPOPROTEIN"/>
    <property type="match status" value="1"/>
</dbReference>
<keyword evidence="2" id="KW-1133">Transmembrane helix</keyword>
<evidence type="ECO:0008006" key="6">
    <source>
        <dbReference type="Google" id="ProtNLM"/>
    </source>
</evidence>
<dbReference type="KEGG" id="sace:GIY23_19200"/>
<evidence type="ECO:0000313" key="5">
    <source>
        <dbReference type="Proteomes" id="UP000371041"/>
    </source>
</evidence>
<feature type="compositionally biased region" description="Pro residues" evidence="1">
    <location>
        <begin position="42"/>
        <end position="52"/>
    </location>
</feature>